<dbReference type="EMBL" id="CAJFCJ010000008">
    <property type="protein sequence ID" value="CAD5118067.1"/>
    <property type="molecule type" value="Genomic_DNA"/>
</dbReference>
<comment type="similarity">
    <text evidence="9">Belongs to the G-protein coupled receptor 1 family.</text>
</comment>
<comment type="caution">
    <text evidence="12">The sequence shown here is derived from an EMBL/GenBank/DDBJ whole genome shotgun (WGS) entry which is preliminary data.</text>
</comment>
<keyword evidence="3 9" id="KW-0812">Transmembrane</keyword>
<dbReference type="PANTHER" id="PTHR24248:SF66">
    <property type="entry name" value="OCTOPAMINE RECEPTOR BETA-3R"/>
    <property type="match status" value="1"/>
</dbReference>
<keyword evidence="4 10" id="KW-1133">Transmembrane helix</keyword>
<keyword evidence="13" id="KW-1185">Reference proteome</keyword>
<keyword evidence="5 9" id="KW-0297">G-protein coupled receptor</keyword>
<feature type="domain" description="G-protein coupled receptors family 1 profile" evidence="11">
    <location>
        <begin position="42"/>
        <end position="312"/>
    </location>
</feature>
<dbReference type="SMART" id="SM01381">
    <property type="entry name" value="7TM_GPCR_Srsx"/>
    <property type="match status" value="1"/>
</dbReference>
<dbReference type="PROSITE" id="PS00237">
    <property type="entry name" value="G_PROTEIN_RECEP_F1_1"/>
    <property type="match status" value="1"/>
</dbReference>
<dbReference type="Gene3D" id="1.20.1070.10">
    <property type="entry name" value="Rhodopsin 7-helix transmembrane proteins"/>
    <property type="match status" value="1"/>
</dbReference>
<dbReference type="AlphaFoldDB" id="A0A7I8VPR0"/>
<name>A0A7I8VPR0_9ANNE</name>
<feature type="transmembrane region" description="Helical" evidence="10">
    <location>
        <begin position="95"/>
        <end position="122"/>
    </location>
</feature>
<protein>
    <submittedName>
        <fullName evidence="12">DgyrCDS6805</fullName>
    </submittedName>
</protein>
<dbReference type="PRINTS" id="PR00237">
    <property type="entry name" value="GPCRRHODOPSN"/>
</dbReference>
<dbReference type="GO" id="GO:0071880">
    <property type="term" value="P:adenylate cyclase-activating adrenergic receptor signaling pathway"/>
    <property type="evidence" value="ECO:0007669"/>
    <property type="project" value="TreeGrafter"/>
</dbReference>
<dbReference type="InterPro" id="IPR017452">
    <property type="entry name" value="GPCR_Rhodpsn_7TM"/>
</dbReference>
<dbReference type="PANTHER" id="PTHR24248">
    <property type="entry name" value="ADRENERGIC RECEPTOR-RELATED G-PROTEIN COUPLED RECEPTOR"/>
    <property type="match status" value="1"/>
</dbReference>
<dbReference type="PROSITE" id="PS50262">
    <property type="entry name" value="G_PROTEIN_RECEP_F1_2"/>
    <property type="match status" value="1"/>
</dbReference>
<feature type="transmembrane region" description="Helical" evidence="10">
    <location>
        <begin position="62"/>
        <end position="83"/>
    </location>
</feature>
<keyword evidence="2" id="KW-1003">Cell membrane</keyword>
<evidence type="ECO:0000256" key="5">
    <source>
        <dbReference type="ARBA" id="ARBA00023040"/>
    </source>
</evidence>
<feature type="transmembrane region" description="Helical" evidence="10">
    <location>
        <begin position="193"/>
        <end position="219"/>
    </location>
</feature>
<evidence type="ECO:0000256" key="7">
    <source>
        <dbReference type="ARBA" id="ARBA00023170"/>
    </source>
</evidence>
<sequence length="346" mass="38772">MQTENGSWTTSPPGELPVRYGLAVSIIILFLVLIVMLISVAGNLTVLLAICRFRSLRTLTNAFVASLSVTDLLVAVLVMPVGAYQLMAGLRWQLGQTACVLATCFDVWLCTSSILHLCCVACDRYTAICTPFKYPSIITKKSVVCLLFACWTMPTLMSFLPLTQNWHVVGIEKKVREKTPDHGEACVFLVNKVYAVICSTLAFYAPAVFMGLLNARIFVVAQKQAKAIRSTCVGSDTRQQKLRRETRAARTLSIIMSVFCACWCPFFILNVLDPFLDYTIGSGFWQTALWSYRRAFKALFRFFGSKCCPFLRIRGGQFGHDHTLVTHYSGSQNSNEHNFIQLYRNS</sequence>
<evidence type="ECO:0000256" key="10">
    <source>
        <dbReference type="SAM" id="Phobius"/>
    </source>
</evidence>
<organism evidence="12 13">
    <name type="scientific">Dimorphilus gyrociliatus</name>
    <dbReference type="NCBI Taxonomy" id="2664684"/>
    <lineage>
        <taxon>Eukaryota</taxon>
        <taxon>Metazoa</taxon>
        <taxon>Spiralia</taxon>
        <taxon>Lophotrochozoa</taxon>
        <taxon>Annelida</taxon>
        <taxon>Polychaeta</taxon>
        <taxon>Polychaeta incertae sedis</taxon>
        <taxon>Dinophilidae</taxon>
        <taxon>Dimorphilus</taxon>
    </lineage>
</organism>
<dbReference type="Pfam" id="PF00001">
    <property type="entry name" value="7tm_1"/>
    <property type="match status" value="1"/>
</dbReference>
<dbReference type="GO" id="GO:0043410">
    <property type="term" value="P:positive regulation of MAPK cascade"/>
    <property type="evidence" value="ECO:0007669"/>
    <property type="project" value="TreeGrafter"/>
</dbReference>
<evidence type="ECO:0000313" key="12">
    <source>
        <dbReference type="EMBL" id="CAD5118067.1"/>
    </source>
</evidence>
<dbReference type="GO" id="GO:0004930">
    <property type="term" value="F:G protein-coupled receptor activity"/>
    <property type="evidence" value="ECO:0007669"/>
    <property type="project" value="UniProtKB-KW"/>
</dbReference>
<reference evidence="12 13" key="1">
    <citation type="submission" date="2020-08" db="EMBL/GenBank/DDBJ databases">
        <authorList>
            <person name="Hejnol A."/>
        </authorList>
    </citation>
    <scope>NUCLEOTIDE SEQUENCE [LARGE SCALE GENOMIC DNA]</scope>
</reference>
<dbReference type="Proteomes" id="UP000549394">
    <property type="component" value="Unassembled WGS sequence"/>
</dbReference>
<feature type="transmembrane region" description="Helical" evidence="10">
    <location>
        <begin position="143"/>
        <end position="162"/>
    </location>
</feature>
<accession>A0A7I8VPR0</accession>
<evidence type="ECO:0000256" key="2">
    <source>
        <dbReference type="ARBA" id="ARBA00022475"/>
    </source>
</evidence>
<evidence type="ECO:0000256" key="9">
    <source>
        <dbReference type="RuleBase" id="RU000688"/>
    </source>
</evidence>
<dbReference type="GO" id="GO:0005886">
    <property type="term" value="C:plasma membrane"/>
    <property type="evidence" value="ECO:0007669"/>
    <property type="project" value="UniProtKB-SubCell"/>
</dbReference>
<evidence type="ECO:0000256" key="1">
    <source>
        <dbReference type="ARBA" id="ARBA00004651"/>
    </source>
</evidence>
<gene>
    <name evidence="12" type="ORF">DGYR_LOCUS6505</name>
</gene>
<comment type="subcellular location">
    <subcellularLocation>
        <location evidence="1">Cell membrane</location>
        <topology evidence="1">Multi-pass membrane protein</topology>
    </subcellularLocation>
</comment>
<evidence type="ECO:0000256" key="8">
    <source>
        <dbReference type="ARBA" id="ARBA00023224"/>
    </source>
</evidence>
<dbReference type="InterPro" id="IPR000276">
    <property type="entry name" value="GPCR_Rhodpsn"/>
</dbReference>
<evidence type="ECO:0000256" key="4">
    <source>
        <dbReference type="ARBA" id="ARBA00022989"/>
    </source>
</evidence>
<dbReference type="SUPFAM" id="SSF81321">
    <property type="entry name" value="Family A G protein-coupled receptor-like"/>
    <property type="match status" value="1"/>
</dbReference>
<keyword evidence="8 9" id="KW-0807">Transducer</keyword>
<evidence type="ECO:0000256" key="6">
    <source>
        <dbReference type="ARBA" id="ARBA00023136"/>
    </source>
</evidence>
<evidence type="ECO:0000256" key="3">
    <source>
        <dbReference type="ARBA" id="ARBA00022692"/>
    </source>
</evidence>
<evidence type="ECO:0000313" key="13">
    <source>
        <dbReference type="Proteomes" id="UP000549394"/>
    </source>
</evidence>
<keyword evidence="7 9" id="KW-0675">Receptor</keyword>
<feature type="transmembrane region" description="Helical" evidence="10">
    <location>
        <begin position="20"/>
        <end position="50"/>
    </location>
</feature>
<proteinExistence type="inferred from homology"/>
<evidence type="ECO:0000259" key="11">
    <source>
        <dbReference type="PROSITE" id="PS50262"/>
    </source>
</evidence>
<keyword evidence="6 10" id="KW-0472">Membrane</keyword>
<feature type="transmembrane region" description="Helical" evidence="10">
    <location>
        <begin position="248"/>
        <end position="269"/>
    </location>
</feature>
<dbReference type="OrthoDB" id="5859976at2759"/>